<reference evidence="1" key="1">
    <citation type="submission" date="2019-08" db="EMBL/GenBank/DDBJ databases">
        <authorList>
            <person name="Kucharzyk K."/>
            <person name="Murdoch R.W."/>
            <person name="Higgins S."/>
            <person name="Loffler F."/>
        </authorList>
    </citation>
    <scope>NUCLEOTIDE SEQUENCE</scope>
</reference>
<dbReference type="InterPro" id="IPR011256">
    <property type="entry name" value="Reg_factor_effector_dom_sf"/>
</dbReference>
<dbReference type="Gene3D" id="3.20.80.10">
    <property type="entry name" value="Regulatory factor, effector binding domain"/>
    <property type="match status" value="1"/>
</dbReference>
<name>A0A644XKS3_9ZZZZ</name>
<gene>
    <name evidence="1" type="ORF">SDC9_62821</name>
</gene>
<dbReference type="EMBL" id="VSSQ01002611">
    <property type="protein sequence ID" value="MPM16441.1"/>
    <property type="molecule type" value="Genomic_DNA"/>
</dbReference>
<comment type="caution">
    <text evidence="1">The sequence shown here is derived from an EMBL/GenBank/DDBJ whole genome shotgun (WGS) entry which is preliminary data.</text>
</comment>
<protein>
    <submittedName>
        <fullName evidence="1">Uncharacterized protein</fullName>
    </submittedName>
</protein>
<evidence type="ECO:0000313" key="1">
    <source>
        <dbReference type="EMBL" id="MPM16441.1"/>
    </source>
</evidence>
<sequence>MQKAQPYEPLWQYVAGNDAQSVTLSFSEIERVLGFPINHAFLNYKKDLHAYGWLCRNISMKENLITFLRLPEHATVVQKAGFSVIGKEGSTDEGEGFIQRLWQEANSQFDTVAQLAKKDGDENLCGIWGLMTDFSRSYKPWTEHFTRGLYLAGVECIDNAIAPEGWTRWTVPTFEYLAVECWTENIFSTTIAFMKENKLPLAGSVHDFTEPKTGKAFMLFPMRRK</sequence>
<organism evidence="1">
    <name type="scientific">bioreactor metagenome</name>
    <dbReference type="NCBI Taxonomy" id="1076179"/>
    <lineage>
        <taxon>unclassified sequences</taxon>
        <taxon>metagenomes</taxon>
        <taxon>ecological metagenomes</taxon>
    </lineage>
</organism>
<dbReference type="AlphaFoldDB" id="A0A644XKS3"/>
<accession>A0A644XKS3</accession>
<proteinExistence type="predicted"/>